<dbReference type="FunFam" id="3.40.980.10:FF:000004">
    <property type="entry name" value="Molybdopterin molybdenumtransferase"/>
    <property type="match status" value="1"/>
</dbReference>
<dbReference type="Pfam" id="PF00994">
    <property type="entry name" value="MoCF_biosynth"/>
    <property type="match status" value="1"/>
</dbReference>
<dbReference type="EC" id="2.10.1.1" evidence="11"/>
<dbReference type="GO" id="GO:0005829">
    <property type="term" value="C:cytosol"/>
    <property type="evidence" value="ECO:0007669"/>
    <property type="project" value="TreeGrafter"/>
</dbReference>
<comment type="similarity">
    <text evidence="4 11">Belongs to the MoeA family.</text>
</comment>
<dbReference type="KEGG" id="aiq:Azoinq_09900"/>
<comment type="cofactor">
    <cofactor evidence="1 11">
        <name>Mg(2+)</name>
        <dbReference type="ChEBI" id="CHEBI:18420"/>
    </cofactor>
</comment>
<dbReference type="GO" id="GO:0046872">
    <property type="term" value="F:metal ion binding"/>
    <property type="evidence" value="ECO:0007669"/>
    <property type="project" value="UniProtKB-UniRule"/>
</dbReference>
<sequence length="402" mass="42589">MLKFEDALAQLLAAAQPLTQVETVDTAAAHGRVLAQDLVSPLDVPPLDNSAVDGYALRVGEVTVAGTRLPVSQRIPAGSVGTPLAPGSAARIFTGAPVPPGADGVVMQELCSHEGEGVVINHLPKLGENIRRAGEDVARGGPLLAAGSRLRPQDVAFAASVGLAQIPVFRPLRVAVFFTGDELRMPGEPLVPGTIYNTNRFALVALLQRLGCEVRDLGQVPDDLEATRAALRRGAAESDVILTSGGVSVGEEDHVKAAVRAEGRLDLWQIGIKPGKPLAFGQVRREDGGAVDFIGLPGNPVSAFVTFLVLVRPFLLRRQGAARVTPVAYRLLAADAWLKGDRRREFLRATLNEDGAVSIYPHQGSGVMASNVHGDGLLDIPPQTLVQQGDWVRFLPFSELLN</sequence>
<keyword evidence="9 11" id="KW-0501">Molybdenum cofactor biosynthesis</keyword>
<evidence type="ECO:0000313" key="13">
    <source>
        <dbReference type="EMBL" id="QWT48181.1"/>
    </source>
</evidence>
<dbReference type="InterPro" id="IPR005110">
    <property type="entry name" value="MoeA_linker/N"/>
</dbReference>
<evidence type="ECO:0000256" key="10">
    <source>
        <dbReference type="ARBA" id="ARBA00047317"/>
    </source>
</evidence>
<proteinExistence type="inferred from homology"/>
<reference evidence="13" key="1">
    <citation type="submission" date="2020-11" db="EMBL/GenBank/DDBJ databases">
        <title>Azospira inquinata sp. nov.</title>
        <authorList>
            <person name="Moe W.M."/>
            <person name="Mikes M.C."/>
        </authorList>
    </citation>
    <scope>NUCLEOTIDE SEQUENCE</scope>
    <source>
        <strain evidence="13">Azo-3</strain>
    </source>
</reference>
<dbReference type="NCBIfam" id="TIGR00177">
    <property type="entry name" value="molyb_syn"/>
    <property type="match status" value="1"/>
</dbReference>
<keyword evidence="7 11" id="KW-0479">Metal-binding</keyword>
<feature type="domain" description="MoaB/Mog" evidence="12">
    <location>
        <begin position="175"/>
        <end position="317"/>
    </location>
</feature>
<evidence type="ECO:0000256" key="4">
    <source>
        <dbReference type="ARBA" id="ARBA00010763"/>
    </source>
</evidence>
<dbReference type="Pfam" id="PF03454">
    <property type="entry name" value="MoeA_C"/>
    <property type="match status" value="1"/>
</dbReference>
<name>A0A975XTX0_9RHOO</name>
<dbReference type="Pfam" id="PF03453">
    <property type="entry name" value="MoeA_N"/>
    <property type="match status" value="1"/>
</dbReference>
<evidence type="ECO:0000256" key="8">
    <source>
        <dbReference type="ARBA" id="ARBA00022842"/>
    </source>
</evidence>
<dbReference type="InterPro" id="IPR008284">
    <property type="entry name" value="MoCF_biosynth_CS"/>
</dbReference>
<dbReference type="Proteomes" id="UP000683428">
    <property type="component" value="Chromosome"/>
</dbReference>
<evidence type="ECO:0000256" key="2">
    <source>
        <dbReference type="ARBA" id="ARBA00002901"/>
    </source>
</evidence>
<protein>
    <recommendedName>
        <fullName evidence="11">Molybdopterin molybdenumtransferase</fullName>
        <ecNumber evidence="11">2.10.1.1</ecNumber>
    </recommendedName>
</protein>
<organism evidence="13 14">
    <name type="scientific">Azospira inquinata</name>
    <dbReference type="NCBI Taxonomy" id="2785627"/>
    <lineage>
        <taxon>Bacteria</taxon>
        <taxon>Pseudomonadati</taxon>
        <taxon>Pseudomonadota</taxon>
        <taxon>Betaproteobacteria</taxon>
        <taxon>Rhodocyclales</taxon>
        <taxon>Rhodocyclaceae</taxon>
        <taxon>Azospira</taxon>
    </lineage>
</organism>
<evidence type="ECO:0000256" key="6">
    <source>
        <dbReference type="ARBA" id="ARBA00022679"/>
    </source>
</evidence>
<dbReference type="EMBL" id="CP064782">
    <property type="protein sequence ID" value="QWT48181.1"/>
    <property type="molecule type" value="Genomic_DNA"/>
</dbReference>
<dbReference type="InterPro" id="IPR005111">
    <property type="entry name" value="MoeA_C_domain_IV"/>
</dbReference>
<dbReference type="PROSITE" id="PS01079">
    <property type="entry name" value="MOCF_BIOSYNTHESIS_2"/>
    <property type="match status" value="1"/>
</dbReference>
<dbReference type="PANTHER" id="PTHR10192">
    <property type="entry name" value="MOLYBDOPTERIN BIOSYNTHESIS PROTEIN"/>
    <property type="match status" value="1"/>
</dbReference>
<evidence type="ECO:0000256" key="7">
    <source>
        <dbReference type="ARBA" id="ARBA00022723"/>
    </source>
</evidence>
<evidence type="ECO:0000256" key="3">
    <source>
        <dbReference type="ARBA" id="ARBA00005046"/>
    </source>
</evidence>
<dbReference type="RefSeq" id="WP_216129520.1">
    <property type="nucleotide sequence ID" value="NZ_CP064782.1"/>
</dbReference>
<comment type="function">
    <text evidence="2 11">Catalyzes the insertion of molybdate into adenylated molybdopterin with the concomitant release of AMP.</text>
</comment>
<dbReference type="InterPro" id="IPR001453">
    <property type="entry name" value="MoaB/Mog_dom"/>
</dbReference>
<dbReference type="NCBIfam" id="NF045515">
    <property type="entry name" value="Glp_gephyrin"/>
    <property type="match status" value="1"/>
</dbReference>
<gene>
    <name evidence="13" type="ORF">Azoinq_09900</name>
</gene>
<evidence type="ECO:0000256" key="5">
    <source>
        <dbReference type="ARBA" id="ARBA00022505"/>
    </source>
</evidence>
<keyword evidence="14" id="KW-1185">Reference proteome</keyword>
<accession>A0A975XTX0</accession>
<comment type="pathway">
    <text evidence="3 11">Cofactor biosynthesis; molybdopterin biosynthesis.</text>
</comment>
<keyword evidence="8 11" id="KW-0460">Magnesium</keyword>
<keyword evidence="5 11" id="KW-0500">Molybdenum</keyword>
<dbReference type="PANTHER" id="PTHR10192:SF5">
    <property type="entry name" value="GEPHYRIN"/>
    <property type="match status" value="1"/>
</dbReference>
<evidence type="ECO:0000256" key="11">
    <source>
        <dbReference type="RuleBase" id="RU365090"/>
    </source>
</evidence>
<keyword evidence="6 11" id="KW-0808">Transferase</keyword>
<dbReference type="GO" id="GO:0006777">
    <property type="term" value="P:Mo-molybdopterin cofactor biosynthetic process"/>
    <property type="evidence" value="ECO:0007669"/>
    <property type="project" value="UniProtKB-UniRule"/>
</dbReference>
<dbReference type="InterPro" id="IPR038987">
    <property type="entry name" value="MoeA-like"/>
</dbReference>
<evidence type="ECO:0000259" key="12">
    <source>
        <dbReference type="SMART" id="SM00852"/>
    </source>
</evidence>
<dbReference type="AlphaFoldDB" id="A0A975XTX0"/>
<dbReference type="SMART" id="SM00852">
    <property type="entry name" value="MoCF_biosynth"/>
    <property type="match status" value="1"/>
</dbReference>
<evidence type="ECO:0000256" key="1">
    <source>
        <dbReference type="ARBA" id="ARBA00001946"/>
    </source>
</evidence>
<comment type="catalytic activity">
    <reaction evidence="10">
        <text>adenylyl-molybdopterin + molybdate = Mo-molybdopterin + AMP + H(+)</text>
        <dbReference type="Rhea" id="RHEA:35047"/>
        <dbReference type="ChEBI" id="CHEBI:15378"/>
        <dbReference type="ChEBI" id="CHEBI:36264"/>
        <dbReference type="ChEBI" id="CHEBI:62727"/>
        <dbReference type="ChEBI" id="CHEBI:71302"/>
        <dbReference type="ChEBI" id="CHEBI:456215"/>
        <dbReference type="EC" id="2.10.1.1"/>
    </reaction>
</comment>
<evidence type="ECO:0000256" key="9">
    <source>
        <dbReference type="ARBA" id="ARBA00023150"/>
    </source>
</evidence>
<dbReference type="CDD" id="cd00887">
    <property type="entry name" value="MoeA"/>
    <property type="match status" value="1"/>
</dbReference>
<evidence type="ECO:0000313" key="14">
    <source>
        <dbReference type="Proteomes" id="UP000683428"/>
    </source>
</evidence>
<dbReference type="GO" id="GO:0061599">
    <property type="term" value="F:molybdopterin molybdotransferase activity"/>
    <property type="evidence" value="ECO:0007669"/>
    <property type="project" value="UniProtKB-UniRule"/>
</dbReference>